<dbReference type="OMA" id="WINDVKT"/>
<dbReference type="RefSeq" id="XP_038077218.1">
    <property type="nucleotide sequence ID" value="XM_038221290.1"/>
</dbReference>
<keyword evidence="2" id="KW-1185">Reference proteome</keyword>
<name>A0A914BLQ1_PATMI</name>
<dbReference type="EnsemblMetazoa" id="XM_038221290.1">
    <property type="protein sequence ID" value="XP_038077218.1"/>
    <property type="gene ID" value="LOC119745068"/>
</dbReference>
<protein>
    <submittedName>
        <fullName evidence="1">Uncharacterized protein</fullName>
    </submittedName>
</protein>
<dbReference type="GeneID" id="119745068"/>
<proteinExistence type="predicted"/>
<dbReference type="Gene3D" id="3.10.450.50">
    <property type="match status" value="1"/>
</dbReference>
<sequence length="155" mass="17822">MQEIKSKYRQWRALVKHFELNDYDTNRCTPPIYNVTAKINAESAKYIQLCENNDIDGVLDLFTDDLIVMQEGYPTAIGKNDAKQYFSWINDVKTMTIDTKEGSPLNSCSGDNFVFERTEIKSISSTDQVSKGKSLAIWKKVGDSYKMYTHMYNSD</sequence>
<dbReference type="SUPFAM" id="SSF54427">
    <property type="entry name" value="NTF2-like"/>
    <property type="match status" value="1"/>
</dbReference>
<dbReference type="AlphaFoldDB" id="A0A914BLQ1"/>
<organism evidence="1 2">
    <name type="scientific">Patiria miniata</name>
    <name type="common">Bat star</name>
    <name type="synonym">Asterina miniata</name>
    <dbReference type="NCBI Taxonomy" id="46514"/>
    <lineage>
        <taxon>Eukaryota</taxon>
        <taxon>Metazoa</taxon>
        <taxon>Echinodermata</taxon>
        <taxon>Eleutherozoa</taxon>
        <taxon>Asterozoa</taxon>
        <taxon>Asteroidea</taxon>
        <taxon>Valvatacea</taxon>
        <taxon>Valvatida</taxon>
        <taxon>Asterinidae</taxon>
        <taxon>Patiria</taxon>
    </lineage>
</organism>
<dbReference type="OrthoDB" id="10195358at2759"/>
<evidence type="ECO:0000313" key="1">
    <source>
        <dbReference type="EnsemblMetazoa" id="XP_038077218.1"/>
    </source>
</evidence>
<dbReference type="InterPro" id="IPR032710">
    <property type="entry name" value="NTF2-like_dom_sf"/>
</dbReference>
<evidence type="ECO:0000313" key="2">
    <source>
        <dbReference type="Proteomes" id="UP000887568"/>
    </source>
</evidence>
<accession>A0A914BLQ1</accession>
<dbReference type="Proteomes" id="UP000887568">
    <property type="component" value="Unplaced"/>
</dbReference>
<reference evidence="1" key="1">
    <citation type="submission" date="2022-11" db="UniProtKB">
        <authorList>
            <consortium name="EnsemblMetazoa"/>
        </authorList>
    </citation>
    <scope>IDENTIFICATION</scope>
</reference>